<dbReference type="STRING" id="1125712.HMPREF1316_2336"/>
<dbReference type="Proteomes" id="UP000016638">
    <property type="component" value="Unassembled WGS sequence"/>
</dbReference>
<dbReference type="Pfam" id="PF00005">
    <property type="entry name" value="ABC_tran"/>
    <property type="match status" value="1"/>
</dbReference>
<dbReference type="PROSITE" id="PS00211">
    <property type="entry name" value="ABC_TRANSPORTER_1"/>
    <property type="match status" value="1"/>
</dbReference>
<dbReference type="PATRIC" id="fig|1125712.3.peg.1572"/>
<dbReference type="InterPro" id="IPR003593">
    <property type="entry name" value="AAA+_ATPase"/>
</dbReference>
<evidence type="ECO:0000256" key="7">
    <source>
        <dbReference type="ARBA" id="ARBA00022989"/>
    </source>
</evidence>
<keyword evidence="2" id="KW-0813">Transport</keyword>
<dbReference type="EMBL" id="AWEZ01000054">
    <property type="protein sequence ID" value="ERL07690.1"/>
    <property type="molecule type" value="Genomic_DNA"/>
</dbReference>
<comment type="caution">
    <text evidence="13">The sequence shown here is derived from an EMBL/GenBank/DDBJ whole genome shotgun (WGS) entry which is preliminary data.</text>
</comment>
<dbReference type="InterPro" id="IPR003439">
    <property type="entry name" value="ABC_transporter-like_ATP-bd"/>
</dbReference>
<dbReference type="GO" id="GO:0034040">
    <property type="term" value="F:ATPase-coupled lipid transmembrane transporter activity"/>
    <property type="evidence" value="ECO:0007669"/>
    <property type="project" value="TreeGrafter"/>
</dbReference>
<dbReference type="InterPro" id="IPR036640">
    <property type="entry name" value="ABC1_TM_sf"/>
</dbReference>
<dbReference type="PANTHER" id="PTHR24221:SF397">
    <property type="entry name" value="ABC TRANSPORTER, ATP-BINDING TRANSMEMBRANE PROTEIN"/>
    <property type="match status" value="1"/>
</dbReference>
<feature type="domain" description="ABC transporter" evidence="11">
    <location>
        <begin position="322"/>
        <end position="561"/>
    </location>
</feature>
<dbReference type="SUPFAM" id="SSF90123">
    <property type="entry name" value="ABC transporter transmembrane region"/>
    <property type="match status" value="1"/>
</dbReference>
<evidence type="ECO:0000256" key="5">
    <source>
        <dbReference type="ARBA" id="ARBA00022741"/>
    </source>
</evidence>
<dbReference type="FunFam" id="3.40.50.300:FF:000221">
    <property type="entry name" value="Multidrug ABC transporter ATP-binding protein"/>
    <property type="match status" value="1"/>
</dbReference>
<protein>
    <submittedName>
        <fullName evidence="13">ABC transporter, ATP-binding protein</fullName>
    </submittedName>
</protein>
<dbReference type="GO" id="GO:0016887">
    <property type="term" value="F:ATP hydrolysis activity"/>
    <property type="evidence" value="ECO:0007669"/>
    <property type="project" value="InterPro"/>
</dbReference>
<reference evidence="13 14" key="1">
    <citation type="submission" date="2013-08" db="EMBL/GenBank/DDBJ databases">
        <authorList>
            <person name="Durkin A.S."/>
            <person name="Haft D.R."/>
            <person name="McCorrison J."/>
            <person name="Torralba M."/>
            <person name="Gillis M."/>
            <person name="Haft D.H."/>
            <person name="Methe B."/>
            <person name="Sutton G."/>
            <person name="Nelson K.E."/>
        </authorList>
    </citation>
    <scope>NUCLEOTIDE SEQUENCE [LARGE SCALE GENOMIC DNA]</scope>
    <source>
        <strain evidence="13 14">F0195</strain>
    </source>
</reference>
<comment type="similarity">
    <text evidence="9">Belongs to the ABC transporter superfamily. Siderophore-Fe(3+) uptake transporter (SIUT) (TC 3.A.1.21) family.</text>
</comment>
<evidence type="ECO:0000256" key="3">
    <source>
        <dbReference type="ARBA" id="ARBA00022475"/>
    </source>
</evidence>
<dbReference type="InterPro" id="IPR039421">
    <property type="entry name" value="Type_1_exporter"/>
</dbReference>
<feature type="transmembrane region" description="Helical" evidence="10">
    <location>
        <begin position="128"/>
        <end position="149"/>
    </location>
</feature>
<dbReference type="InterPro" id="IPR017871">
    <property type="entry name" value="ABC_transporter-like_CS"/>
</dbReference>
<feature type="transmembrane region" description="Helical" evidence="10">
    <location>
        <begin position="12"/>
        <end position="41"/>
    </location>
</feature>
<evidence type="ECO:0000256" key="10">
    <source>
        <dbReference type="SAM" id="Phobius"/>
    </source>
</evidence>
<dbReference type="PROSITE" id="PS50893">
    <property type="entry name" value="ABC_TRANSPORTER_2"/>
    <property type="match status" value="1"/>
</dbReference>
<feature type="domain" description="ABC transmembrane type-1" evidence="12">
    <location>
        <begin position="13"/>
        <end position="296"/>
    </location>
</feature>
<feature type="transmembrane region" description="Helical" evidence="10">
    <location>
        <begin position="155"/>
        <end position="175"/>
    </location>
</feature>
<dbReference type="GO" id="GO:0005524">
    <property type="term" value="F:ATP binding"/>
    <property type="evidence" value="ECO:0007669"/>
    <property type="project" value="UniProtKB-KW"/>
</dbReference>
<keyword evidence="8 10" id="KW-0472">Membrane</keyword>
<keyword evidence="6 13" id="KW-0067">ATP-binding</keyword>
<dbReference type="OrthoDB" id="9806127at2"/>
<dbReference type="GO" id="GO:0140359">
    <property type="term" value="F:ABC-type transporter activity"/>
    <property type="evidence" value="ECO:0007669"/>
    <property type="project" value="InterPro"/>
</dbReference>
<dbReference type="SUPFAM" id="SSF52540">
    <property type="entry name" value="P-loop containing nucleoside triphosphate hydrolases"/>
    <property type="match status" value="1"/>
</dbReference>
<feature type="transmembrane region" description="Helical" evidence="10">
    <location>
        <begin position="47"/>
        <end position="67"/>
    </location>
</feature>
<feature type="transmembrane region" description="Helical" evidence="10">
    <location>
        <begin position="259"/>
        <end position="279"/>
    </location>
</feature>
<evidence type="ECO:0000256" key="1">
    <source>
        <dbReference type="ARBA" id="ARBA00004429"/>
    </source>
</evidence>
<dbReference type="GO" id="GO:0005886">
    <property type="term" value="C:plasma membrane"/>
    <property type="evidence" value="ECO:0007669"/>
    <property type="project" value="UniProtKB-SubCell"/>
</dbReference>
<keyword evidence="4 10" id="KW-0812">Transmembrane</keyword>
<sequence length="574" mass="62943">MGSVLKSHFGRILLSVLMAVVGVGLGVLPYYGVGSIIVMMVEGQSEIQGYVPQIALVVCGFVGSVAFHEASTVTSHNLAFRVIEDERKRLADKLSRLSMGAVEGKSSGQWAQFMVETLDKLERPIAHVIPEVLANAIVPIVLVVIIFTLDWRIGIANLISLPVGLLFTLLMMSGYQEKSLRYQRAAKEMNTSIVEYVRGINVIKAFNKSASSYGKFRDAVNNNKNAMLDWYLSVCFAMTAAMETLPSTLLFVLPTVMFLYMQGSISVYMVVMGILLSYASYKPLIKVMSHTDIMANIGVIASEIRTVMGMPELERGPVALPVSSHDIVFSHVGFGYEKGKDVLQDLTFMAREGQLTAIVGYSGSGKSTVAKLIAGFWNVDSGQVTIGGAKLSDMPLSQNMDLVTYVSQENFLFRRSILENMRMAREDASIEEVQDACRRASCHDFIESLPNGYRTVLGDAGGTLSGGERQRVTIARALLKDSPIVLLDEATAYSDPDNEAEIQKSINALVKSKTVIMIAHRLSTIVHADKIVVMNHGRIEACGTHDELLEHSPTYRELWGAHTEEPSEKVVLSQ</sequence>
<evidence type="ECO:0000259" key="12">
    <source>
        <dbReference type="PROSITE" id="PS50929"/>
    </source>
</evidence>
<evidence type="ECO:0000256" key="9">
    <source>
        <dbReference type="ARBA" id="ARBA00023455"/>
    </source>
</evidence>
<dbReference type="Pfam" id="PF00664">
    <property type="entry name" value="ABC_membrane"/>
    <property type="match status" value="1"/>
</dbReference>
<dbReference type="AlphaFoldDB" id="U2TMN1"/>
<evidence type="ECO:0000256" key="2">
    <source>
        <dbReference type="ARBA" id="ARBA00022448"/>
    </source>
</evidence>
<name>U2TMN1_9ACTN</name>
<evidence type="ECO:0000256" key="6">
    <source>
        <dbReference type="ARBA" id="ARBA00022840"/>
    </source>
</evidence>
<dbReference type="Gene3D" id="3.40.50.300">
    <property type="entry name" value="P-loop containing nucleotide triphosphate hydrolases"/>
    <property type="match status" value="1"/>
</dbReference>
<organism evidence="13 14">
    <name type="scientific">Olsenella profusa F0195</name>
    <dbReference type="NCBI Taxonomy" id="1125712"/>
    <lineage>
        <taxon>Bacteria</taxon>
        <taxon>Bacillati</taxon>
        <taxon>Actinomycetota</taxon>
        <taxon>Coriobacteriia</taxon>
        <taxon>Coriobacteriales</taxon>
        <taxon>Atopobiaceae</taxon>
        <taxon>Olsenella</taxon>
    </lineage>
</organism>
<dbReference type="PROSITE" id="PS50929">
    <property type="entry name" value="ABC_TM1F"/>
    <property type="match status" value="1"/>
</dbReference>
<keyword evidence="7 10" id="KW-1133">Transmembrane helix</keyword>
<keyword evidence="3" id="KW-1003">Cell membrane</keyword>
<evidence type="ECO:0000256" key="4">
    <source>
        <dbReference type="ARBA" id="ARBA00022692"/>
    </source>
</evidence>
<proteinExistence type="inferred from homology"/>
<keyword evidence="5" id="KW-0547">Nucleotide-binding</keyword>
<dbReference type="RefSeq" id="WP_021726435.1">
    <property type="nucleotide sequence ID" value="NZ_AWEZ01000054.1"/>
</dbReference>
<dbReference type="PANTHER" id="PTHR24221">
    <property type="entry name" value="ATP-BINDING CASSETTE SUB-FAMILY B"/>
    <property type="match status" value="1"/>
</dbReference>
<dbReference type="InterPro" id="IPR011527">
    <property type="entry name" value="ABC1_TM_dom"/>
</dbReference>
<evidence type="ECO:0000256" key="8">
    <source>
        <dbReference type="ARBA" id="ARBA00023136"/>
    </source>
</evidence>
<feature type="transmembrane region" description="Helical" evidence="10">
    <location>
        <begin position="230"/>
        <end position="253"/>
    </location>
</feature>
<keyword evidence="14" id="KW-1185">Reference proteome</keyword>
<evidence type="ECO:0000313" key="13">
    <source>
        <dbReference type="EMBL" id="ERL07690.1"/>
    </source>
</evidence>
<evidence type="ECO:0000313" key="14">
    <source>
        <dbReference type="Proteomes" id="UP000016638"/>
    </source>
</evidence>
<dbReference type="eggNOG" id="COG1132">
    <property type="taxonomic scope" value="Bacteria"/>
</dbReference>
<gene>
    <name evidence="13" type="ORF">HMPREF1316_2336</name>
</gene>
<accession>U2TMN1</accession>
<evidence type="ECO:0000259" key="11">
    <source>
        <dbReference type="PROSITE" id="PS50893"/>
    </source>
</evidence>
<dbReference type="SMART" id="SM00382">
    <property type="entry name" value="AAA"/>
    <property type="match status" value="1"/>
</dbReference>
<dbReference type="InterPro" id="IPR027417">
    <property type="entry name" value="P-loop_NTPase"/>
</dbReference>
<comment type="subcellular location">
    <subcellularLocation>
        <location evidence="1">Cell inner membrane</location>
        <topology evidence="1">Multi-pass membrane protein</topology>
    </subcellularLocation>
</comment>
<dbReference type="Gene3D" id="1.20.1560.10">
    <property type="entry name" value="ABC transporter type 1, transmembrane domain"/>
    <property type="match status" value="1"/>
</dbReference>